<dbReference type="HAMAP" id="MF_00409">
    <property type="entry name" value="LpxK"/>
    <property type="match status" value="1"/>
</dbReference>
<keyword evidence="14" id="KW-1133">Transmembrane helix</keyword>
<feature type="transmembrane region" description="Helical" evidence="14">
    <location>
        <begin position="20"/>
        <end position="40"/>
    </location>
</feature>
<sequence length="382" mass="42571">MNRSLEEYLLAVIRGHKQGFIARIVLIICSFLSNIFKLILKIRSKLYESGIIDSTELDSTVISIGNITAGGTGKTPVAQFLACRFKERGLQTAILNRGYKADFDGRIGVVSDGRRVKMDATEAGDEAYLLAESLPEVPVVIGSRRAVTGEYAHSELGAEIVILDDGFQHWSLERDLDIVVVDATNPFANGRLMPRGTLREPLTSLARGDVFFLTKVDQVSKDRLEEIKSKLKEYNATALVFETIHAPSYLRSLAEKEQADKNLDLTGKQVMALSGIGNPQSFEETLESLGAEVVKKVRFEDHHQYTEEEILNIFSSAAQQEVDLIITTEKDAVSMPPQVKEKITNQEIELKVLGIELEVLTEEFELESLLLKLEGTEWKANR</sequence>
<evidence type="ECO:0000256" key="13">
    <source>
        <dbReference type="HAMAP-Rule" id="MF_00409"/>
    </source>
</evidence>
<proteinExistence type="inferred from homology"/>
<evidence type="ECO:0000256" key="11">
    <source>
        <dbReference type="ARBA" id="ARBA00023098"/>
    </source>
</evidence>
<dbReference type="Proteomes" id="UP000001661">
    <property type="component" value="Chromosome"/>
</dbReference>
<keyword evidence="8 13" id="KW-0547">Nucleotide-binding</keyword>
<evidence type="ECO:0000256" key="12">
    <source>
        <dbReference type="ARBA" id="ARBA00029757"/>
    </source>
</evidence>
<dbReference type="PANTHER" id="PTHR42724:SF1">
    <property type="entry name" value="TETRAACYLDISACCHARIDE 4'-KINASE, MITOCHONDRIAL-RELATED"/>
    <property type="match status" value="1"/>
</dbReference>
<evidence type="ECO:0000256" key="8">
    <source>
        <dbReference type="ARBA" id="ARBA00022741"/>
    </source>
</evidence>
<keyword evidence="14" id="KW-0812">Transmembrane</keyword>
<dbReference type="GO" id="GO:0009245">
    <property type="term" value="P:lipid A biosynthetic process"/>
    <property type="evidence" value="ECO:0007669"/>
    <property type="project" value="UniProtKB-UniRule"/>
</dbReference>
<reference evidence="15 16" key="1">
    <citation type="journal article" date="2010" name="Stand. Genomic Sci.">
        <title>Complete genome sequence of Acetohalobium arabaticum type strain (Z-7288).</title>
        <authorList>
            <person name="Sikorski J."/>
            <person name="Lapidus A."/>
            <person name="Chertkov O."/>
            <person name="Lucas S."/>
            <person name="Copeland A."/>
            <person name="Glavina Del Rio T."/>
            <person name="Nolan M."/>
            <person name="Tice H."/>
            <person name="Cheng J.F."/>
            <person name="Han C."/>
            <person name="Brambilla E."/>
            <person name="Pitluck S."/>
            <person name="Liolios K."/>
            <person name="Ivanova N."/>
            <person name="Mavromatis K."/>
            <person name="Mikhailova N."/>
            <person name="Pati A."/>
            <person name="Bruce D."/>
            <person name="Detter C."/>
            <person name="Tapia R."/>
            <person name="Goodwin L."/>
            <person name="Chen A."/>
            <person name="Palaniappan K."/>
            <person name="Land M."/>
            <person name="Hauser L."/>
            <person name="Chang Y.J."/>
            <person name="Jeffries C.D."/>
            <person name="Rohde M."/>
            <person name="Goker M."/>
            <person name="Spring S."/>
            <person name="Woyke T."/>
            <person name="Bristow J."/>
            <person name="Eisen J.A."/>
            <person name="Markowitz V."/>
            <person name="Hugenholtz P."/>
            <person name="Kyrpides N.C."/>
            <person name="Klenk H.P."/>
        </authorList>
    </citation>
    <scope>NUCLEOTIDE SEQUENCE [LARGE SCALE GENOMIC DNA]</scope>
    <source>
        <strain evidence="16">ATCC 49924 / DSM 5501 / Z-7288</strain>
    </source>
</reference>
<dbReference type="PANTHER" id="PTHR42724">
    <property type="entry name" value="TETRAACYLDISACCHARIDE 4'-KINASE"/>
    <property type="match status" value="1"/>
</dbReference>
<keyword evidence="7 13" id="KW-0808">Transferase</keyword>
<dbReference type="GO" id="GO:0005524">
    <property type="term" value="F:ATP binding"/>
    <property type="evidence" value="ECO:0007669"/>
    <property type="project" value="UniProtKB-UniRule"/>
</dbReference>
<dbReference type="STRING" id="574087.Acear_2186"/>
<comment type="similarity">
    <text evidence="13">Belongs to the LpxK family.</text>
</comment>
<dbReference type="RefSeq" id="WP_013279113.1">
    <property type="nucleotide sequence ID" value="NC_014378.1"/>
</dbReference>
<evidence type="ECO:0000256" key="9">
    <source>
        <dbReference type="ARBA" id="ARBA00022777"/>
    </source>
</evidence>
<organism evidence="15 16">
    <name type="scientific">Acetohalobium arabaticum (strain ATCC 49924 / DSM 5501 / Z-7288)</name>
    <dbReference type="NCBI Taxonomy" id="574087"/>
    <lineage>
        <taxon>Bacteria</taxon>
        <taxon>Bacillati</taxon>
        <taxon>Bacillota</taxon>
        <taxon>Clostridia</taxon>
        <taxon>Halanaerobiales</taxon>
        <taxon>Halobacteroidaceae</taxon>
        <taxon>Acetohalobium</taxon>
    </lineage>
</organism>
<comment type="function">
    <text evidence="1 13">Transfers the gamma-phosphate of ATP to the 4'-position of a tetraacyldisaccharide 1-phosphate intermediate (termed DS-1-P) to form tetraacyldisaccharide 1,4'-bis-phosphate (lipid IVA).</text>
</comment>
<comment type="catalytic activity">
    <reaction evidence="13">
        <text>a lipid A disaccharide + ATP = a lipid IVA + ADP + H(+)</text>
        <dbReference type="Rhea" id="RHEA:67840"/>
        <dbReference type="ChEBI" id="CHEBI:15378"/>
        <dbReference type="ChEBI" id="CHEBI:30616"/>
        <dbReference type="ChEBI" id="CHEBI:176343"/>
        <dbReference type="ChEBI" id="CHEBI:176425"/>
        <dbReference type="ChEBI" id="CHEBI:456216"/>
        <dbReference type="EC" id="2.7.1.130"/>
    </reaction>
</comment>
<keyword evidence="6 13" id="KW-0441">Lipid A biosynthesis</keyword>
<feature type="binding site" evidence="13">
    <location>
        <begin position="68"/>
        <end position="75"/>
    </location>
    <ligand>
        <name>ATP</name>
        <dbReference type="ChEBI" id="CHEBI:30616"/>
    </ligand>
</feature>
<evidence type="ECO:0000256" key="7">
    <source>
        <dbReference type="ARBA" id="ARBA00022679"/>
    </source>
</evidence>
<dbReference type="HOGENOM" id="CLU_038816_6_0_9"/>
<evidence type="ECO:0000313" key="16">
    <source>
        <dbReference type="Proteomes" id="UP000001661"/>
    </source>
</evidence>
<evidence type="ECO:0000256" key="14">
    <source>
        <dbReference type="SAM" id="Phobius"/>
    </source>
</evidence>
<evidence type="ECO:0000256" key="4">
    <source>
        <dbReference type="ARBA" id="ARBA00016436"/>
    </source>
</evidence>
<dbReference type="GO" id="GO:0005886">
    <property type="term" value="C:plasma membrane"/>
    <property type="evidence" value="ECO:0007669"/>
    <property type="project" value="TreeGrafter"/>
</dbReference>
<dbReference type="Pfam" id="PF02606">
    <property type="entry name" value="LpxK"/>
    <property type="match status" value="1"/>
</dbReference>
<keyword evidence="9 13" id="KW-0418">Kinase</keyword>
<comment type="pathway">
    <text evidence="2 13">Glycolipid biosynthesis; lipid IV(A) biosynthesis; lipid IV(A) from (3R)-3-hydroxytetradecanoyl-[acyl-carrier-protein] and UDP-N-acetyl-alpha-D-glucosamine: step 6/6.</text>
</comment>
<dbReference type="InterPro" id="IPR027417">
    <property type="entry name" value="P-loop_NTPase"/>
</dbReference>
<keyword evidence="11 13" id="KW-0443">Lipid metabolism</keyword>
<evidence type="ECO:0000256" key="5">
    <source>
        <dbReference type="ARBA" id="ARBA00022516"/>
    </source>
</evidence>
<evidence type="ECO:0000256" key="10">
    <source>
        <dbReference type="ARBA" id="ARBA00022840"/>
    </source>
</evidence>
<protein>
    <recommendedName>
        <fullName evidence="4 13">Tetraacyldisaccharide 4'-kinase</fullName>
        <ecNumber evidence="3 13">2.7.1.130</ecNumber>
    </recommendedName>
    <alternativeName>
        <fullName evidence="12 13">Lipid A 4'-kinase</fullName>
    </alternativeName>
</protein>
<evidence type="ECO:0000256" key="2">
    <source>
        <dbReference type="ARBA" id="ARBA00004870"/>
    </source>
</evidence>
<dbReference type="eggNOG" id="COG1663">
    <property type="taxonomic scope" value="Bacteria"/>
</dbReference>
<dbReference type="GO" id="GO:0009029">
    <property type="term" value="F:lipid-A 4'-kinase activity"/>
    <property type="evidence" value="ECO:0007669"/>
    <property type="project" value="UniProtKB-UniRule"/>
</dbReference>
<keyword evidence="16" id="KW-1185">Reference proteome</keyword>
<dbReference type="InterPro" id="IPR003758">
    <property type="entry name" value="LpxK"/>
</dbReference>
<accession>D9QTV1</accession>
<dbReference type="UniPathway" id="UPA00359">
    <property type="reaction ID" value="UER00482"/>
</dbReference>
<dbReference type="OrthoDB" id="9789797at2"/>
<dbReference type="SUPFAM" id="SSF52540">
    <property type="entry name" value="P-loop containing nucleoside triphosphate hydrolases"/>
    <property type="match status" value="1"/>
</dbReference>
<dbReference type="EC" id="2.7.1.130" evidence="3 13"/>
<dbReference type="GO" id="GO:0009244">
    <property type="term" value="P:lipopolysaccharide core region biosynthetic process"/>
    <property type="evidence" value="ECO:0007669"/>
    <property type="project" value="TreeGrafter"/>
</dbReference>
<keyword evidence="10 13" id="KW-0067">ATP-binding</keyword>
<dbReference type="NCBIfam" id="TIGR00682">
    <property type="entry name" value="lpxK"/>
    <property type="match status" value="1"/>
</dbReference>
<evidence type="ECO:0000256" key="3">
    <source>
        <dbReference type="ARBA" id="ARBA00012071"/>
    </source>
</evidence>
<evidence type="ECO:0000313" key="15">
    <source>
        <dbReference type="EMBL" id="ADL13672.1"/>
    </source>
</evidence>
<dbReference type="EMBL" id="CP002105">
    <property type="protein sequence ID" value="ADL13672.1"/>
    <property type="molecule type" value="Genomic_DNA"/>
</dbReference>
<keyword evidence="5 13" id="KW-0444">Lipid biosynthesis</keyword>
<gene>
    <name evidence="13" type="primary">lpxK</name>
    <name evidence="15" type="ordered locus">Acear_2186</name>
</gene>
<evidence type="ECO:0000256" key="6">
    <source>
        <dbReference type="ARBA" id="ARBA00022556"/>
    </source>
</evidence>
<evidence type="ECO:0000256" key="1">
    <source>
        <dbReference type="ARBA" id="ARBA00002274"/>
    </source>
</evidence>
<dbReference type="AlphaFoldDB" id="D9QTV1"/>
<name>D9QTV1_ACEAZ</name>
<keyword evidence="14" id="KW-0472">Membrane</keyword>
<dbReference type="KEGG" id="aar:Acear_2186"/>